<evidence type="ECO:0000256" key="7">
    <source>
        <dbReference type="ARBA" id="ARBA00023242"/>
    </source>
</evidence>
<dbReference type="PANTHER" id="PTHR20971">
    <property type="entry name" value="U6 SNRNA-ASSOCIATED PROTEIN"/>
    <property type="match status" value="1"/>
</dbReference>
<dbReference type="InterPro" id="IPR047575">
    <property type="entry name" value="Sm"/>
</dbReference>
<keyword evidence="7 9" id="KW-0539">Nucleus</keyword>
<evidence type="ECO:0000256" key="6">
    <source>
        <dbReference type="ARBA" id="ARBA00023187"/>
    </source>
</evidence>
<dbReference type="Proteomes" id="UP001162131">
    <property type="component" value="Unassembled WGS sequence"/>
</dbReference>
<evidence type="ECO:0000313" key="11">
    <source>
        <dbReference type="EMBL" id="CAG9333321.1"/>
    </source>
</evidence>
<comment type="caution">
    <text evidence="11">The sequence shown here is derived from an EMBL/GenBank/DDBJ whole genome shotgun (WGS) entry which is preliminary data.</text>
</comment>
<dbReference type="InterPro" id="IPR001163">
    <property type="entry name" value="Sm_dom_euk/arc"/>
</dbReference>
<evidence type="ECO:0000313" key="12">
    <source>
        <dbReference type="Proteomes" id="UP001162131"/>
    </source>
</evidence>
<dbReference type="AlphaFoldDB" id="A0AAU9K509"/>
<gene>
    <name evidence="9" type="primary">LSM5</name>
    <name evidence="11" type="ORF">BSTOLATCC_MIC58135</name>
</gene>
<name>A0AAU9K509_9CILI</name>
<keyword evidence="3 9" id="KW-0507">mRNA processing</keyword>
<dbReference type="EMBL" id="CAJZBQ010000056">
    <property type="protein sequence ID" value="CAG9333321.1"/>
    <property type="molecule type" value="Genomic_DNA"/>
</dbReference>
<evidence type="ECO:0000256" key="9">
    <source>
        <dbReference type="RuleBase" id="RU365055"/>
    </source>
</evidence>
<comment type="subunit">
    <text evidence="9">LSm subunits form a heteromer with a doughnut shape.</text>
</comment>
<keyword evidence="12" id="KW-1185">Reference proteome</keyword>
<evidence type="ECO:0000256" key="4">
    <source>
        <dbReference type="ARBA" id="ARBA00022728"/>
    </source>
</evidence>
<evidence type="ECO:0000256" key="2">
    <source>
        <dbReference type="ARBA" id="ARBA00006850"/>
    </source>
</evidence>
<dbReference type="GO" id="GO:0003723">
    <property type="term" value="F:RNA binding"/>
    <property type="evidence" value="ECO:0007669"/>
    <property type="project" value="UniProtKB-KW"/>
</dbReference>
<evidence type="ECO:0000256" key="3">
    <source>
        <dbReference type="ARBA" id="ARBA00022664"/>
    </source>
</evidence>
<keyword evidence="4 9" id="KW-0747">Spliceosome</keyword>
<dbReference type="SMART" id="SM00651">
    <property type="entry name" value="Sm"/>
    <property type="match status" value="1"/>
</dbReference>
<dbReference type="SUPFAM" id="SSF50182">
    <property type="entry name" value="Sm-like ribonucleoproteins"/>
    <property type="match status" value="1"/>
</dbReference>
<dbReference type="GO" id="GO:0005688">
    <property type="term" value="C:U6 snRNP"/>
    <property type="evidence" value="ECO:0007669"/>
    <property type="project" value="TreeGrafter"/>
</dbReference>
<dbReference type="CDD" id="cd01732">
    <property type="entry name" value="LSm5"/>
    <property type="match status" value="1"/>
</dbReference>
<feature type="domain" description="Sm" evidence="10">
    <location>
        <begin position="10"/>
        <end position="85"/>
    </location>
</feature>
<reference evidence="11" key="1">
    <citation type="submission" date="2021-09" db="EMBL/GenBank/DDBJ databases">
        <authorList>
            <consortium name="AG Swart"/>
            <person name="Singh M."/>
            <person name="Singh A."/>
            <person name="Seah K."/>
            <person name="Emmerich C."/>
        </authorList>
    </citation>
    <scope>NUCLEOTIDE SEQUENCE</scope>
    <source>
        <strain evidence="11">ATCC30299</strain>
    </source>
</reference>
<comment type="similarity">
    <text evidence="2 9">Belongs to the snRNP Sm proteins family.</text>
</comment>
<proteinExistence type="inferred from homology"/>
<keyword evidence="8 9" id="KW-0687">Ribonucleoprotein</keyword>
<dbReference type="PROSITE" id="PS52002">
    <property type="entry name" value="SM"/>
    <property type="match status" value="1"/>
</dbReference>
<dbReference type="GO" id="GO:0000398">
    <property type="term" value="P:mRNA splicing, via spliceosome"/>
    <property type="evidence" value="ECO:0007669"/>
    <property type="project" value="TreeGrafter"/>
</dbReference>
<evidence type="ECO:0000259" key="10">
    <source>
        <dbReference type="PROSITE" id="PS52002"/>
    </source>
</evidence>
<evidence type="ECO:0000256" key="1">
    <source>
        <dbReference type="ARBA" id="ARBA00004123"/>
    </source>
</evidence>
<evidence type="ECO:0000256" key="5">
    <source>
        <dbReference type="ARBA" id="ARBA00022884"/>
    </source>
</evidence>
<dbReference type="GO" id="GO:1990726">
    <property type="term" value="C:Lsm1-7-Pat1 complex"/>
    <property type="evidence" value="ECO:0007669"/>
    <property type="project" value="TreeGrafter"/>
</dbReference>
<accession>A0AAU9K509</accession>
<dbReference type="PANTHER" id="PTHR20971:SF0">
    <property type="entry name" value="U6 SNRNA-ASSOCIATED SM-LIKE PROTEIN LSM5"/>
    <property type="match status" value="1"/>
</dbReference>
<organism evidence="11 12">
    <name type="scientific">Blepharisma stoltei</name>
    <dbReference type="NCBI Taxonomy" id="1481888"/>
    <lineage>
        <taxon>Eukaryota</taxon>
        <taxon>Sar</taxon>
        <taxon>Alveolata</taxon>
        <taxon>Ciliophora</taxon>
        <taxon>Postciliodesmatophora</taxon>
        <taxon>Heterotrichea</taxon>
        <taxon>Heterotrichida</taxon>
        <taxon>Blepharismidae</taxon>
        <taxon>Blepharisma</taxon>
    </lineage>
</organism>
<dbReference type="InterPro" id="IPR010920">
    <property type="entry name" value="LSM_dom_sf"/>
</dbReference>
<comment type="function">
    <text evidence="9">Plays a role in U6 snRNP assembly and function. Binds to the 3' end of U6 snRNA.</text>
</comment>
<keyword evidence="6 9" id="KW-0508">mRNA splicing</keyword>
<evidence type="ECO:0000256" key="8">
    <source>
        <dbReference type="ARBA" id="ARBA00023274"/>
    </source>
</evidence>
<protein>
    <recommendedName>
        <fullName evidence="9">U6 snRNA-associated Sm-like protein LSm5</fullName>
    </recommendedName>
</protein>
<keyword evidence="5 9" id="KW-0694">RNA-binding</keyword>
<sequence>MAYEGGGSILPLKMLDKCIGQKVWLILRDDREFCGVLKGHDEYFNMVLQEVKEYELVENQRILTTRHSILLNGANILMIVPGSEPDYDS</sequence>
<dbReference type="InterPro" id="IPR033871">
    <property type="entry name" value="LSm5"/>
</dbReference>
<dbReference type="GO" id="GO:0005681">
    <property type="term" value="C:spliceosomal complex"/>
    <property type="evidence" value="ECO:0007669"/>
    <property type="project" value="UniProtKB-KW"/>
</dbReference>
<dbReference type="GO" id="GO:0046540">
    <property type="term" value="C:U4/U6 x U5 tri-snRNP complex"/>
    <property type="evidence" value="ECO:0007669"/>
    <property type="project" value="TreeGrafter"/>
</dbReference>
<dbReference type="Gene3D" id="2.30.30.100">
    <property type="match status" value="1"/>
</dbReference>
<dbReference type="Pfam" id="PF01423">
    <property type="entry name" value="LSM"/>
    <property type="match status" value="1"/>
</dbReference>
<comment type="subcellular location">
    <subcellularLocation>
        <location evidence="1 9">Nucleus</location>
    </subcellularLocation>
</comment>